<dbReference type="Proteomes" id="UP001610334">
    <property type="component" value="Unassembled WGS sequence"/>
</dbReference>
<comment type="caution">
    <text evidence="1">The sequence shown here is derived from an EMBL/GenBank/DDBJ whole genome shotgun (WGS) entry which is preliminary data.</text>
</comment>
<name>A0ABR4GTY0_9EURO</name>
<evidence type="ECO:0000313" key="2">
    <source>
        <dbReference type="Proteomes" id="UP001610334"/>
    </source>
</evidence>
<evidence type="ECO:0000313" key="1">
    <source>
        <dbReference type="EMBL" id="KAL2802321.1"/>
    </source>
</evidence>
<gene>
    <name evidence="1" type="ORF">BJX63DRAFT_437997</name>
</gene>
<sequence length="143" mass="15696">MVWTVSHDLPGGNYSRALGEAANRKATAIALPALSEDDVQINTVNEQCKWTNCLDGCPSGWTHVRRSDDGSNGEAFIDHNDCPTGLDHFFCCPPEMPVPTCGWYHHRNGNCNGKDNCPPGMLEIGSNRNHCKNLARNYEVAVP</sequence>
<proteinExistence type="predicted"/>
<accession>A0ABR4GTY0</accession>
<keyword evidence="2" id="KW-1185">Reference proteome</keyword>
<organism evidence="1 2">
    <name type="scientific">Aspergillus granulosus</name>
    <dbReference type="NCBI Taxonomy" id="176169"/>
    <lineage>
        <taxon>Eukaryota</taxon>
        <taxon>Fungi</taxon>
        <taxon>Dikarya</taxon>
        <taxon>Ascomycota</taxon>
        <taxon>Pezizomycotina</taxon>
        <taxon>Eurotiomycetes</taxon>
        <taxon>Eurotiomycetidae</taxon>
        <taxon>Eurotiales</taxon>
        <taxon>Aspergillaceae</taxon>
        <taxon>Aspergillus</taxon>
        <taxon>Aspergillus subgen. Nidulantes</taxon>
    </lineage>
</organism>
<reference evidence="1 2" key="1">
    <citation type="submission" date="2024-07" db="EMBL/GenBank/DDBJ databases">
        <title>Section-level genome sequencing and comparative genomics of Aspergillus sections Usti and Cavernicolus.</title>
        <authorList>
            <consortium name="Lawrence Berkeley National Laboratory"/>
            <person name="Nybo J.L."/>
            <person name="Vesth T.C."/>
            <person name="Theobald S."/>
            <person name="Frisvad J.C."/>
            <person name="Larsen T.O."/>
            <person name="Kjaerboelling I."/>
            <person name="Rothschild-Mancinelli K."/>
            <person name="Lyhne E.K."/>
            <person name="Kogle M.E."/>
            <person name="Barry K."/>
            <person name="Clum A."/>
            <person name="Na H."/>
            <person name="Ledsgaard L."/>
            <person name="Lin J."/>
            <person name="Lipzen A."/>
            <person name="Kuo A."/>
            <person name="Riley R."/>
            <person name="Mondo S."/>
            <person name="Labutti K."/>
            <person name="Haridas S."/>
            <person name="Pangalinan J."/>
            <person name="Salamov A.A."/>
            <person name="Simmons B.A."/>
            <person name="Magnuson J.K."/>
            <person name="Chen J."/>
            <person name="Drula E."/>
            <person name="Henrissat B."/>
            <person name="Wiebenga A."/>
            <person name="Lubbers R.J."/>
            <person name="Gomes A.C."/>
            <person name="Makela M.R."/>
            <person name="Stajich J."/>
            <person name="Grigoriev I.V."/>
            <person name="Mortensen U.H."/>
            <person name="De Vries R.P."/>
            <person name="Baker S.E."/>
            <person name="Andersen M.R."/>
        </authorList>
    </citation>
    <scope>NUCLEOTIDE SEQUENCE [LARGE SCALE GENOMIC DNA]</scope>
    <source>
        <strain evidence="1 2">CBS 588.65</strain>
    </source>
</reference>
<dbReference type="EMBL" id="JBFXLT010000191">
    <property type="protein sequence ID" value="KAL2802321.1"/>
    <property type="molecule type" value="Genomic_DNA"/>
</dbReference>
<protein>
    <submittedName>
        <fullName evidence="1">Uncharacterized protein</fullName>
    </submittedName>
</protein>